<dbReference type="GO" id="GO:0016758">
    <property type="term" value="F:hexosyltransferase activity"/>
    <property type="evidence" value="ECO:0007669"/>
    <property type="project" value="TreeGrafter"/>
</dbReference>
<dbReference type="Pfam" id="PF03808">
    <property type="entry name" value="Glyco_tran_WecG"/>
    <property type="match status" value="1"/>
</dbReference>
<dbReference type="Proteomes" id="UP000064921">
    <property type="component" value="Chromosome"/>
</dbReference>
<reference evidence="3 4" key="1">
    <citation type="submission" date="2015-10" db="EMBL/GenBank/DDBJ databases">
        <title>The world's first case of liver abscess caused by Pannonibacter phragmitetus.</title>
        <authorList>
            <person name="Ming D."/>
            <person name="Wang M."/>
            <person name="Zhou Y."/>
            <person name="Jiang T."/>
            <person name="Hu S."/>
        </authorList>
    </citation>
    <scope>NUCLEOTIDE SEQUENCE [LARGE SCALE GENOMIC DNA]</scope>
    <source>
        <strain evidence="3 4">31801</strain>
    </source>
</reference>
<dbReference type="STRING" id="121719.APZ00_04175"/>
<dbReference type="KEGG" id="pphr:APZ00_04175"/>
<keyword evidence="4" id="KW-1185">Reference proteome</keyword>
<dbReference type="EMBL" id="CP013068">
    <property type="protein sequence ID" value="ALV26374.1"/>
    <property type="molecule type" value="Genomic_DNA"/>
</dbReference>
<organism evidence="3 4">
    <name type="scientific">Pannonibacter phragmitetus</name>
    <dbReference type="NCBI Taxonomy" id="121719"/>
    <lineage>
        <taxon>Bacteria</taxon>
        <taxon>Pseudomonadati</taxon>
        <taxon>Pseudomonadota</taxon>
        <taxon>Alphaproteobacteria</taxon>
        <taxon>Hyphomicrobiales</taxon>
        <taxon>Stappiaceae</taxon>
        <taxon>Pannonibacter</taxon>
    </lineage>
</organism>
<dbReference type="CDD" id="cd06533">
    <property type="entry name" value="Glyco_transf_WecG_TagA"/>
    <property type="match status" value="1"/>
</dbReference>
<sequence length="269" mass="29429">MLMPELTLGMPLGAGVAQIGPLGINRLSRAQAIDMLRTSQLLRIKMDVAICNAHTVLQALDHPEYAETLSRMTLFNDGIGVDIAARAITGKAFPANLNGTDLVPAILENIGLPLRIYLLGAKPSSVAGAAEYIAAHYPQHHVAGFHDGYFAREDRDAVIARINAANVDLLLVGMGNPAQERFIVENRDKLNPTICIGVGALFDFLSGEVVRAPRFLQAAGLEWLFRLMQEPRRLGKRYTVGIYRFLSAVLRLRAEARRDRPGGRAMPLL</sequence>
<keyword evidence="2 3" id="KW-0808">Transferase</keyword>
<dbReference type="NCBIfam" id="TIGR00696">
    <property type="entry name" value="wecG_tagA_cpsF"/>
    <property type="match status" value="1"/>
</dbReference>
<dbReference type="InterPro" id="IPR004629">
    <property type="entry name" value="WecG_TagA_CpsF"/>
</dbReference>
<name>A0A0U3NYS1_9HYPH</name>
<proteinExistence type="predicted"/>
<evidence type="ECO:0000256" key="1">
    <source>
        <dbReference type="ARBA" id="ARBA00022676"/>
    </source>
</evidence>
<protein>
    <submittedName>
        <fullName evidence="3">Glycosyl transferase</fullName>
    </submittedName>
</protein>
<dbReference type="PANTHER" id="PTHR34136">
    <property type="match status" value="1"/>
</dbReference>
<gene>
    <name evidence="3" type="ORF">APZ00_04175</name>
</gene>
<evidence type="ECO:0000256" key="2">
    <source>
        <dbReference type="ARBA" id="ARBA00022679"/>
    </source>
</evidence>
<accession>A0A0U3NYS1</accession>
<dbReference type="eggNOG" id="COG1922">
    <property type="taxonomic scope" value="Bacteria"/>
</dbReference>
<dbReference type="PANTHER" id="PTHR34136:SF1">
    <property type="entry name" value="UDP-N-ACETYL-D-MANNOSAMINURONIC ACID TRANSFERASE"/>
    <property type="match status" value="1"/>
</dbReference>
<dbReference type="AlphaFoldDB" id="A0A0U3NYS1"/>
<evidence type="ECO:0000313" key="3">
    <source>
        <dbReference type="EMBL" id="ALV26374.1"/>
    </source>
</evidence>
<evidence type="ECO:0000313" key="4">
    <source>
        <dbReference type="Proteomes" id="UP000064921"/>
    </source>
</evidence>
<keyword evidence="1" id="KW-0328">Glycosyltransferase</keyword>